<evidence type="ECO:0000313" key="1">
    <source>
        <dbReference type="EMBL" id="MDT0349585.1"/>
    </source>
</evidence>
<organism evidence="1 2">
    <name type="scientific">Pseudonocardia charpentierae</name>
    <dbReference type="NCBI Taxonomy" id="3075545"/>
    <lineage>
        <taxon>Bacteria</taxon>
        <taxon>Bacillati</taxon>
        <taxon>Actinomycetota</taxon>
        <taxon>Actinomycetes</taxon>
        <taxon>Pseudonocardiales</taxon>
        <taxon>Pseudonocardiaceae</taxon>
        <taxon>Pseudonocardia</taxon>
    </lineage>
</organism>
<gene>
    <name evidence="1" type="ORF">RM445_08630</name>
</gene>
<accession>A0ABU2N749</accession>
<comment type="caution">
    <text evidence="1">The sequence shown here is derived from an EMBL/GenBank/DDBJ whole genome shotgun (WGS) entry which is preliminary data.</text>
</comment>
<sequence>MPDGLIDVGPIDPVHHFPLWYEDSDGTRLELGLDADDPNLPALEPPTPGAPVVFPDNFPDEAFYFSAEAEMLVGGPAGSARARLILALEAAFGGTGAVVDGQQMVFGRIRLRIDDVEPGRTYTATGPYGVIAGEADDRGRVFETEDIGAPGDFTSPFASRIGPFLRWATNPPAGYLGDGGSERTVVVGAGGPDGFFRLEGPGVGNGPAGRDPDDPTNPNKALTRLFTVQGKLATRFGATVTRAVSTGAGGVTQVDVFATSVRGQALVVSGPGVPDTALRADDRRYLARVTTGSRPATVTLTNRTDAPPFAVTATVTDAVTITDATYDLDAAQLTVAATSSDGGTLTVTGFGVPGTFATAAPPAAVTVTSDLGGRAARAVAVTGTALDPVPVVADAGADLAVQQGQQVRLDGAGSLGATGFSWEQTDGADVTLSGGTTATPTFTAPAAGSVLTFTLTVEGPGGPKTDSVTVTVAALTPPVAETGPDRTESVGDLVRVSGGFSAGAASFAWTSDVAGLVLDGADTAEVSFTMPAQPVTLTLTVSGPGGGPDTDTVTVTPLLDTITPGRVEFRTQRGQWRIEGTVSGALPNRVTARLGNASGPEIGTVAADTTQAFDLRRDLGPADAGLRPVAGSVVTLTSTRGGTRVVAVTVRN</sequence>
<reference evidence="2" key="1">
    <citation type="submission" date="2023-07" db="EMBL/GenBank/DDBJ databases">
        <title>30 novel species of actinomycetes from the DSMZ collection.</title>
        <authorList>
            <person name="Nouioui I."/>
        </authorList>
    </citation>
    <scope>NUCLEOTIDE SEQUENCE [LARGE SCALE GENOMIC DNA]</scope>
    <source>
        <strain evidence="2">DSM 45834</strain>
    </source>
</reference>
<dbReference type="Pfam" id="PF22352">
    <property type="entry name" value="K319L-like_PKD"/>
    <property type="match status" value="1"/>
</dbReference>
<evidence type="ECO:0008006" key="3">
    <source>
        <dbReference type="Google" id="ProtNLM"/>
    </source>
</evidence>
<dbReference type="Proteomes" id="UP001183202">
    <property type="component" value="Unassembled WGS sequence"/>
</dbReference>
<evidence type="ECO:0000313" key="2">
    <source>
        <dbReference type="Proteomes" id="UP001183202"/>
    </source>
</evidence>
<name>A0ABU2N749_9PSEU</name>
<keyword evidence="2" id="KW-1185">Reference proteome</keyword>
<dbReference type="RefSeq" id="WP_311555604.1">
    <property type="nucleotide sequence ID" value="NZ_JAVREJ010000004.1"/>
</dbReference>
<proteinExistence type="predicted"/>
<dbReference type="EMBL" id="JAVREJ010000004">
    <property type="protein sequence ID" value="MDT0349585.1"/>
    <property type="molecule type" value="Genomic_DNA"/>
</dbReference>
<dbReference type="InterPro" id="IPR013783">
    <property type="entry name" value="Ig-like_fold"/>
</dbReference>
<dbReference type="Gene3D" id="2.60.40.10">
    <property type="entry name" value="Immunoglobulins"/>
    <property type="match status" value="1"/>
</dbReference>
<protein>
    <recommendedName>
        <fullName evidence="3">PKD domain-containing protein</fullName>
    </recommendedName>
</protein>